<gene>
    <name evidence="2" type="ORF">BYL167_LOCUS37995</name>
    <name evidence="3" type="ORF">SMN809_LOCUS84596</name>
</gene>
<feature type="region of interest" description="Disordered" evidence="1">
    <location>
        <begin position="1"/>
        <end position="37"/>
    </location>
</feature>
<protein>
    <submittedName>
        <fullName evidence="2">Uncharacterized protein</fullName>
    </submittedName>
</protein>
<evidence type="ECO:0000313" key="4">
    <source>
        <dbReference type="Proteomes" id="UP000681967"/>
    </source>
</evidence>
<comment type="caution">
    <text evidence="2">The sequence shown here is derived from an EMBL/GenBank/DDBJ whole genome shotgun (WGS) entry which is preliminary data.</text>
</comment>
<name>A0A8S2YCI5_9BILA</name>
<accession>A0A8S2YCI5</accession>
<sequence length="37" mass="4094">AHQMDSGIHEDGLDTNSQTEIHPIITKSTTDEFQLPS</sequence>
<feature type="compositionally biased region" description="Polar residues" evidence="1">
    <location>
        <begin position="14"/>
        <end position="37"/>
    </location>
</feature>
<evidence type="ECO:0000313" key="3">
    <source>
        <dbReference type="EMBL" id="CAF5226022.1"/>
    </source>
</evidence>
<dbReference type="EMBL" id="CAJOBI010360695">
    <property type="protein sequence ID" value="CAF5226022.1"/>
    <property type="molecule type" value="Genomic_DNA"/>
</dbReference>
<dbReference type="EMBL" id="CAJOBH010087561">
    <property type="protein sequence ID" value="CAF4548264.1"/>
    <property type="molecule type" value="Genomic_DNA"/>
</dbReference>
<dbReference type="Proteomes" id="UP000676336">
    <property type="component" value="Unassembled WGS sequence"/>
</dbReference>
<dbReference type="AlphaFoldDB" id="A0A8S2YCI5"/>
<feature type="non-terminal residue" evidence="2">
    <location>
        <position position="1"/>
    </location>
</feature>
<dbReference type="Proteomes" id="UP000681967">
    <property type="component" value="Unassembled WGS sequence"/>
</dbReference>
<proteinExistence type="predicted"/>
<organism evidence="2 4">
    <name type="scientific">Rotaria magnacalcarata</name>
    <dbReference type="NCBI Taxonomy" id="392030"/>
    <lineage>
        <taxon>Eukaryota</taxon>
        <taxon>Metazoa</taxon>
        <taxon>Spiralia</taxon>
        <taxon>Gnathifera</taxon>
        <taxon>Rotifera</taxon>
        <taxon>Eurotatoria</taxon>
        <taxon>Bdelloidea</taxon>
        <taxon>Philodinida</taxon>
        <taxon>Philodinidae</taxon>
        <taxon>Rotaria</taxon>
    </lineage>
</organism>
<evidence type="ECO:0000256" key="1">
    <source>
        <dbReference type="SAM" id="MobiDB-lite"/>
    </source>
</evidence>
<reference evidence="2" key="1">
    <citation type="submission" date="2021-02" db="EMBL/GenBank/DDBJ databases">
        <authorList>
            <person name="Nowell W R."/>
        </authorList>
    </citation>
    <scope>NUCLEOTIDE SEQUENCE</scope>
</reference>
<evidence type="ECO:0000313" key="2">
    <source>
        <dbReference type="EMBL" id="CAF4548264.1"/>
    </source>
</evidence>